<dbReference type="Proteomes" id="UP001159042">
    <property type="component" value="Unassembled WGS sequence"/>
</dbReference>
<dbReference type="InterPro" id="IPR006758">
    <property type="entry name" value="A32L"/>
</dbReference>
<evidence type="ECO:0000313" key="2">
    <source>
        <dbReference type="Proteomes" id="UP001159042"/>
    </source>
</evidence>
<dbReference type="AlphaFoldDB" id="A0AAV8VEU8"/>
<sequence>MSSETITSLSSTIVKTTEEAVKLVKTKEEIISQVNLVKGNVKLLETAIKSIIGTQEQTENPFRLEGNLALLKYYLAKLQYLLHASSKVGGGLDNTEKKQRSRHLVWHSINSCFKGRVCTGLIANLSIKDPLCFLNKAFNNFQRKIKIHRQKSMLKVNVVLVCNFIKPQSGDIDKKTFATKNHTIDINTNLKTWYRDNVIHTLANKLEEFSEKDSVMRIVKQSTVLPINNNDIEEKKIFKRHGELLPSTIRSLVVGPSNCGKTNVMISLIEHPNGLKFENIYIFSKSLYQPKYQYLEELLKPMKGIGYYSFSNCDNILPPAKVKPNSIFIFDDVACDKQNVMRDYFSMGRHKEVACFYLCQTYTRIPKHLIRDNANMLVVFKQDDLNLRHIYEDHINTDMSFNKRGVIKKVAKVLKESPPQNTLKKSASIALKAARVAIKNVGGKNKVRVPRVIPFDHSGGFLPLLPILGALGAVGSLAGGASAIAKTIIDAKNAKKKLEEDHRHNAAMEAIGAKGSGLYLKKNQRGGFGLYLKKQQHPKNYQ</sequence>
<proteinExistence type="predicted"/>
<reference evidence="1 2" key="1">
    <citation type="journal article" date="2023" name="Insect Mol. Biol.">
        <title>Genome sequencing provides insights into the evolution of gene families encoding plant cell wall-degrading enzymes in longhorned beetles.</title>
        <authorList>
            <person name="Shin N.R."/>
            <person name="Okamura Y."/>
            <person name="Kirsch R."/>
            <person name="Pauchet Y."/>
        </authorList>
    </citation>
    <scope>NUCLEOTIDE SEQUENCE [LARGE SCALE GENOMIC DNA]</scope>
    <source>
        <strain evidence="1">EAD_L_NR</strain>
    </source>
</reference>
<gene>
    <name evidence="1" type="ORF">NQ315_008996</name>
</gene>
<protein>
    <submittedName>
        <fullName evidence="1">Uncharacterized protein</fullName>
    </submittedName>
</protein>
<dbReference type="EMBL" id="JANEYG010000116">
    <property type="protein sequence ID" value="KAJ8912668.1"/>
    <property type="molecule type" value="Genomic_DNA"/>
</dbReference>
<organism evidence="1 2">
    <name type="scientific">Exocentrus adspersus</name>
    <dbReference type="NCBI Taxonomy" id="1586481"/>
    <lineage>
        <taxon>Eukaryota</taxon>
        <taxon>Metazoa</taxon>
        <taxon>Ecdysozoa</taxon>
        <taxon>Arthropoda</taxon>
        <taxon>Hexapoda</taxon>
        <taxon>Insecta</taxon>
        <taxon>Pterygota</taxon>
        <taxon>Neoptera</taxon>
        <taxon>Endopterygota</taxon>
        <taxon>Coleoptera</taxon>
        <taxon>Polyphaga</taxon>
        <taxon>Cucujiformia</taxon>
        <taxon>Chrysomeloidea</taxon>
        <taxon>Cerambycidae</taxon>
        <taxon>Lamiinae</taxon>
        <taxon>Acanthocinini</taxon>
        <taxon>Exocentrus</taxon>
    </lineage>
</organism>
<accession>A0AAV8VEU8</accession>
<dbReference type="Pfam" id="PF04665">
    <property type="entry name" value="Pox_A32"/>
    <property type="match status" value="1"/>
</dbReference>
<name>A0AAV8VEU8_9CUCU</name>
<keyword evidence="2" id="KW-1185">Reference proteome</keyword>
<comment type="caution">
    <text evidence="1">The sequence shown here is derived from an EMBL/GenBank/DDBJ whole genome shotgun (WGS) entry which is preliminary data.</text>
</comment>
<evidence type="ECO:0000313" key="1">
    <source>
        <dbReference type="EMBL" id="KAJ8912668.1"/>
    </source>
</evidence>